<keyword evidence="2" id="KW-1185">Reference proteome</keyword>
<proteinExistence type="predicted"/>
<dbReference type="Proteomes" id="UP000244060">
    <property type="component" value="Unassembled WGS sequence"/>
</dbReference>
<protein>
    <submittedName>
        <fullName evidence="1">Uncharacterized protein</fullName>
    </submittedName>
</protein>
<gene>
    <name evidence="1" type="ORF">C8J28_103256</name>
</gene>
<dbReference type="AlphaFoldDB" id="A0A2T5KCJ0"/>
<sequence>MTHDRLHPDHGRGPAAALASTWDALRRLPATHPWLWLVRSRPADGFAAKVLETCAYAYGTAPALGLVLLDVLPGFLDAFGSGVCRHG</sequence>
<evidence type="ECO:0000313" key="1">
    <source>
        <dbReference type="EMBL" id="PTR20128.1"/>
    </source>
</evidence>
<dbReference type="EMBL" id="QAOT01000003">
    <property type="protein sequence ID" value="PTR20128.1"/>
    <property type="molecule type" value="Genomic_DNA"/>
</dbReference>
<accession>A0A2T5KCJ0</accession>
<comment type="caution">
    <text evidence="1">The sequence shown here is derived from an EMBL/GenBank/DDBJ whole genome shotgun (WGS) entry which is preliminary data.</text>
</comment>
<reference evidence="1 2" key="1">
    <citation type="submission" date="2018-04" db="EMBL/GenBank/DDBJ databases">
        <title>Genomic Encyclopedia of Type Strains, Phase III (KMG-III): the genomes of soil and plant-associated and newly described type strains.</title>
        <authorList>
            <person name="Whitman W."/>
        </authorList>
    </citation>
    <scope>NUCLEOTIDE SEQUENCE [LARGE SCALE GENOMIC DNA]</scope>
    <source>
        <strain evidence="1 2">KA25</strain>
    </source>
</reference>
<evidence type="ECO:0000313" key="2">
    <source>
        <dbReference type="Proteomes" id="UP000244060"/>
    </source>
</evidence>
<organism evidence="1 2">
    <name type="scientific">Cereibacter azotoformans</name>
    <dbReference type="NCBI Taxonomy" id="43057"/>
    <lineage>
        <taxon>Bacteria</taxon>
        <taxon>Pseudomonadati</taxon>
        <taxon>Pseudomonadota</taxon>
        <taxon>Alphaproteobacteria</taxon>
        <taxon>Rhodobacterales</taxon>
        <taxon>Paracoccaceae</taxon>
        <taxon>Cereibacter</taxon>
    </lineage>
</organism>
<name>A0A2T5KCJ0_9RHOB</name>